<dbReference type="CDD" id="cd03789">
    <property type="entry name" value="GT9_LPS_heptosyltransferase"/>
    <property type="match status" value="1"/>
</dbReference>
<dbReference type="Gene3D" id="3.40.50.2000">
    <property type="entry name" value="Glycogen Phosphorylase B"/>
    <property type="match status" value="2"/>
</dbReference>
<sequence>MNLKQKQFLDRYIGFPLIYLNILLARFLGFLLRRNHGIQKHPEEICIIKLLGFGSVIMASDAIYSLKLKYPEARLSIICSKGIEQGIQSIHLFETIYVIDDSNFFRLLNSSIGTLLKLMIKRKLWVADLEVYSKLTGTLSLWTRAINRFGFYFNQVPVRYNLYTHNIYFNTVINVEDNYEELVRAMGVSEFKAYTIKGFPSRQPGKHYSFIAINNTCSELAQERKLTNKQLNEICNWIITNTSYKVALLGAPSDKKANDKFILDYNLNKDIIVNCAGKYEFEDYYRFLYDNCAFVITIDSAPLHIANKLNIPNISIWGPTSPQSRIDLNSGNEFIYLAVKCSPCAHFVDKLPCGGDNFCIKNITMELVSEKIEMLISQSTINGQ</sequence>
<gene>
    <name evidence="4" type="ORF">F0919_13800</name>
</gene>
<evidence type="ECO:0000256" key="2">
    <source>
        <dbReference type="ARBA" id="ARBA00022679"/>
    </source>
</evidence>
<dbReference type="InterPro" id="IPR002201">
    <property type="entry name" value="Glyco_trans_9"/>
</dbReference>
<keyword evidence="5" id="KW-1185">Reference proteome</keyword>
<feature type="transmembrane region" description="Helical" evidence="3">
    <location>
        <begin position="12"/>
        <end position="33"/>
    </location>
</feature>
<comment type="caution">
    <text evidence="4">The sequence shown here is derived from an EMBL/GenBank/DDBJ whole genome shotgun (WGS) entry which is preliminary data.</text>
</comment>
<organism evidence="4 5">
    <name type="scientific">Taibaiella lutea</name>
    <dbReference type="NCBI Taxonomy" id="2608001"/>
    <lineage>
        <taxon>Bacteria</taxon>
        <taxon>Pseudomonadati</taxon>
        <taxon>Bacteroidota</taxon>
        <taxon>Chitinophagia</taxon>
        <taxon>Chitinophagales</taxon>
        <taxon>Chitinophagaceae</taxon>
        <taxon>Taibaiella</taxon>
    </lineage>
</organism>
<dbReference type="EMBL" id="VWSH01000003">
    <property type="protein sequence ID" value="KAA5533608.1"/>
    <property type="molecule type" value="Genomic_DNA"/>
</dbReference>
<dbReference type="Proteomes" id="UP000323632">
    <property type="component" value="Unassembled WGS sequence"/>
</dbReference>
<protein>
    <submittedName>
        <fullName evidence="4">Glycosyltransferase family 9 protein</fullName>
    </submittedName>
</protein>
<evidence type="ECO:0000256" key="1">
    <source>
        <dbReference type="ARBA" id="ARBA00022676"/>
    </source>
</evidence>
<dbReference type="PANTHER" id="PTHR30160">
    <property type="entry name" value="TETRAACYLDISACCHARIDE 4'-KINASE-RELATED"/>
    <property type="match status" value="1"/>
</dbReference>
<dbReference type="Pfam" id="PF01075">
    <property type="entry name" value="Glyco_transf_9"/>
    <property type="match status" value="1"/>
</dbReference>
<keyword evidence="3" id="KW-0472">Membrane</keyword>
<evidence type="ECO:0000313" key="5">
    <source>
        <dbReference type="Proteomes" id="UP000323632"/>
    </source>
</evidence>
<name>A0A5M6CEI8_9BACT</name>
<evidence type="ECO:0000313" key="4">
    <source>
        <dbReference type="EMBL" id="KAA5533608.1"/>
    </source>
</evidence>
<dbReference type="InterPro" id="IPR051199">
    <property type="entry name" value="LPS_LOS_Heptosyltrfase"/>
</dbReference>
<keyword evidence="1" id="KW-0328">Glycosyltransferase</keyword>
<dbReference type="SUPFAM" id="SSF53756">
    <property type="entry name" value="UDP-Glycosyltransferase/glycogen phosphorylase"/>
    <property type="match status" value="1"/>
</dbReference>
<dbReference type="GO" id="GO:0008713">
    <property type="term" value="F:ADP-heptose-lipopolysaccharide heptosyltransferase activity"/>
    <property type="evidence" value="ECO:0007669"/>
    <property type="project" value="TreeGrafter"/>
</dbReference>
<keyword evidence="3" id="KW-0812">Transmembrane</keyword>
<dbReference type="GO" id="GO:0009244">
    <property type="term" value="P:lipopolysaccharide core region biosynthetic process"/>
    <property type="evidence" value="ECO:0007669"/>
    <property type="project" value="TreeGrafter"/>
</dbReference>
<evidence type="ECO:0000256" key="3">
    <source>
        <dbReference type="SAM" id="Phobius"/>
    </source>
</evidence>
<dbReference type="GO" id="GO:0005829">
    <property type="term" value="C:cytosol"/>
    <property type="evidence" value="ECO:0007669"/>
    <property type="project" value="TreeGrafter"/>
</dbReference>
<keyword evidence="3" id="KW-1133">Transmembrane helix</keyword>
<keyword evidence="2 4" id="KW-0808">Transferase</keyword>
<proteinExistence type="predicted"/>
<reference evidence="4 5" key="1">
    <citation type="submission" date="2019-09" db="EMBL/GenBank/DDBJ databases">
        <title>Genome sequence and assembly of Taibaiella sp.</title>
        <authorList>
            <person name="Chhetri G."/>
        </authorList>
    </citation>
    <scope>NUCLEOTIDE SEQUENCE [LARGE SCALE GENOMIC DNA]</scope>
    <source>
        <strain evidence="4 5">KVB11</strain>
    </source>
</reference>
<accession>A0A5M6CEI8</accession>
<dbReference type="AlphaFoldDB" id="A0A5M6CEI8"/>
<dbReference type="RefSeq" id="WP_150033355.1">
    <property type="nucleotide sequence ID" value="NZ_VWSH01000003.1"/>
</dbReference>